<dbReference type="InterPro" id="IPR006169">
    <property type="entry name" value="GTP1_OBG_dom"/>
</dbReference>
<reference evidence="10 11" key="1">
    <citation type="submission" date="2020-05" db="EMBL/GenBank/DDBJ databases">
        <title>Novel Mycoplasma species detected in Mirounga angustirostris (northern elephant seal) from the USA.</title>
        <authorList>
            <person name="Volokhov D.V."/>
        </authorList>
    </citation>
    <scope>NUCLEOTIDE SEQUENCE [LARGE SCALE GENOMIC DNA]</scope>
    <source>
        <strain evidence="10 11">Mirounga ES2806-GEN</strain>
    </source>
</reference>
<evidence type="ECO:0000256" key="9">
    <source>
        <dbReference type="HAMAP-Rule" id="MF_01454"/>
    </source>
</evidence>
<dbReference type="Pfam" id="PF01018">
    <property type="entry name" value="GTP1_OBG"/>
    <property type="match status" value="1"/>
</dbReference>
<dbReference type="Gene3D" id="3.40.50.300">
    <property type="entry name" value="P-loop containing nucleotide triphosphate hydrolases"/>
    <property type="match status" value="1"/>
</dbReference>
<dbReference type="InterPro" id="IPR006074">
    <property type="entry name" value="GTP1-OBG_CS"/>
</dbReference>
<dbReference type="SUPFAM" id="SSF52540">
    <property type="entry name" value="P-loop containing nucleoside triphosphate hydrolases"/>
    <property type="match status" value="1"/>
</dbReference>
<evidence type="ECO:0000256" key="1">
    <source>
        <dbReference type="ARBA" id="ARBA00001946"/>
    </source>
</evidence>
<evidence type="ECO:0000256" key="5">
    <source>
        <dbReference type="ARBA" id="ARBA00022741"/>
    </source>
</evidence>
<dbReference type="InterPro" id="IPR045086">
    <property type="entry name" value="OBG_GTPase"/>
</dbReference>
<dbReference type="SUPFAM" id="SSF102741">
    <property type="entry name" value="Obg GTP-binding protein C-terminal domain"/>
    <property type="match status" value="1"/>
</dbReference>
<feature type="binding site" evidence="9">
    <location>
        <position position="171"/>
    </location>
    <ligand>
        <name>Mg(2+)</name>
        <dbReference type="ChEBI" id="CHEBI:18420"/>
    </ligand>
</feature>
<dbReference type="PROSITE" id="PS51883">
    <property type="entry name" value="OBG"/>
    <property type="match status" value="1"/>
</dbReference>
<dbReference type="HAMAP" id="MF_01454">
    <property type="entry name" value="GTPase_Obg"/>
    <property type="match status" value="1"/>
</dbReference>
<dbReference type="InterPro" id="IPR027417">
    <property type="entry name" value="P-loop_NTPase"/>
</dbReference>
<feature type="binding site" evidence="9">
    <location>
        <begin position="210"/>
        <end position="213"/>
    </location>
    <ligand>
        <name>GTP</name>
        <dbReference type="ChEBI" id="CHEBI:37565"/>
    </ligand>
</feature>
<dbReference type="Pfam" id="PF01926">
    <property type="entry name" value="MMR_HSR1"/>
    <property type="match status" value="1"/>
</dbReference>
<keyword evidence="5 9" id="KW-0547">Nucleotide-binding</keyword>
<dbReference type="NCBIfam" id="TIGR03595">
    <property type="entry name" value="Obg_CgtA_exten"/>
    <property type="match status" value="1"/>
</dbReference>
<dbReference type="PRINTS" id="PR00326">
    <property type="entry name" value="GTP1OBG"/>
</dbReference>
<gene>
    <name evidence="10" type="primary">obgE</name>
    <name evidence="9" type="synonym">obg</name>
    <name evidence="10" type="ORF">HLA87_00935</name>
</gene>
<dbReference type="NCBIfam" id="TIGR02729">
    <property type="entry name" value="Obg_CgtA"/>
    <property type="match status" value="1"/>
</dbReference>
<dbReference type="GO" id="GO:0005525">
    <property type="term" value="F:GTP binding"/>
    <property type="evidence" value="ECO:0007669"/>
    <property type="project" value="UniProtKB-UniRule"/>
</dbReference>
<evidence type="ECO:0000256" key="3">
    <source>
        <dbReference type="ARBA" id="ARBA00022490"/>
    </source>
</evidence>
<protein>
    <recommendedName>
        <fullName evidence="9">GTPase Obg</fullName>
        <ecNumber evidence="9">3.6.5.-</ecNumber>
    </recommendedName>
    <alternativeName>
        <fullName evidence="9">GTP-binding protein Obg</fullName>
    </alternativeName>
</protein>
<dbReference type="PROSITE" id="PS51881">
    <property type="entry name" value="OCT"/>
    <property type="match status" value="1"/>
</dbReference>
<sequence length="422" mass="47035">MARFIDEIKIQLVAGKGGDGMISFRREAHVDKGGPDGGDGGRGGNIYFVGDLGKNTLLSLYGNKKITADDGVNGGPKNLYGAAGKDKYVPVPIGTVVYNNGKVVADIIEPKEYLVARGGQGGRGNMKFKSPRNTAPRICENGTRGEKYDAHIILKIMSDVGVVGKPSAGKSTLLSAISNAKAKIADYEFTTLVPQLGMVKYFDNSFVVADLPGLIEGASQGRGLGIQFLKHIERCRVIAHIIDFGSEYKDPIEDFETINEELKSYSLHLENKDQLVIANKNDLPQFKEHYEKFVAKYPNVKIVQISALDMNNLNEVKKELWNLIEANKLKPIEEVQEDEVVEISLEEEYKIINPYAGYFEISGPRIQKLYDKIPLVSYDNLLRFNNILKKIGVWDDLIKKGIQQGDTVRIFEYEFEWDGDYN</sequence>
<dbReference type="CDD" id="cd01898">
    <property type="entry name" value="Obg"/>
    <property type="match status" value="1"/>
</dbReference>
<feature type="binding site" evidence="9">
    <location>
        <begin position="164"/>
        <end position="171"/>
    </location>
    <ligand>
        <name>GTP</name>
        <dbReference type="ChEBI" id="CHEBI:37565"/>
    </ligand>
</feature>
<evidence type="ECO:0000313" key="10">
    <source>
        <dbReference type="EMBL" id="QJR43362.1"/>
    </source>
</evidence>
<comment type="similarity">
    <text evidence="2 9">Belongs to the TRAFAC class OBG-HflX-like GTPase superfamily. OBG GTPase family.</text>
</comment>
<dbReference type="GO" id="GO:0042254">
    <property type="term" value="P:ribosome biogenesis"/>
    <property type="evidence" value="ECO:0007669"/>
    <property type="project" value="UniProtKB-UniRule"/>
</dbReference>
<dbReference type="Proteomes" id="UP000500686">
    <property type="component" value="Chromosome"/>
</dbReference>
<dbReference type="Pfam" id="PF09269">
    <property type="entry name" value="DUF1967"/>
    <property type="match status" value="1"/>
</dbReference>
<dbReference type="Gene3D" id="2.70.210.12">
    <property type="entry name" value="GTP1/OBG domain"/>
    <property type="match status" value="1"/>
</dbReference>
<name>A0A6M4JE59_9MOLU</name>
<evidence type="ECO:0000313" key="11">
    <source>
        <dbReference type="Proteomes" id="UP000500686"/>
    </source>
</evidence>
<dbReference type="GO" id="GO:0003924">
    <property type="term" value="F:GTPase activity"/>
    <property type="evidence" value="ECO:0007669"/>
    <property type="project" value="UniProtKB-UniRule"/>
</dbReference>
<dbReference type="InterPro" id="IPR014100">
    <property type="entry name" value="GTP-bd_Obg/CgtA"/>
</dbReference>
<dbReference type="InterPro" id="IPR005225">
    <property type="entry name" value="Small_GTP-bd"/>
</dbReference>
<keyword evidence="6 9" id="KW-0378">Hydrolase</keyword>
<dbReference type="PANTHER" id="PTHR11702:SF31">
    <property type="entry name" value="MITOCHONDRIAL RIBOSOME-ASSOCIATED GTPASE 2"/>
    <property type="match status" value="1"/>
</dbReference>
<dbReference type="InterPro" id="IPR015349">
    <property type="entry name" value="OCT_dom"/>
</dbReference>
<keyword evidence="11" id="KW-1185">Reference proteome</keyword>
<dbReference type="EC" id="3.6.5.-" evidence="9"/>
<dbReference type="SUPFAM" id="SSF82051">
    <property type="entry name" value="Obg GTP-binding protein N-terminal domain"/>
    <property type="match status" value="1"/>
</dbReference>
<feature type="binding site" evidence="9">
    <location>
        <position position="191"/>
    </location>
    <ligand>
        <name>Mg(2+)</name>
        <dbReference type="ChEBI" id="CHEBI:18420"/>
    </ligand>
</feature>
<proteinExistence type="inferred from homology"/>
<dbReference type="InterPro" id="IPR036726">
    <property type="entry name" value="GTP1_OBG_dom_sf"/>
</dbReference>
<dbReference type="InterPro" id="IPR006073">
    <property type="entry name" value="GTP-bd"/>
</dbReference>
<evidence type="ECO:0000256" key="6">
    <source>
        <dbReference type="ARBA" id="ARBA00022801"/>
    </source>
</evidence>
<keyword evidence="7 9" id="KW-0460">Magnesium</keyword>
<feature type="binding site" evidence="9">
    <location>
        <begin position="189"/>
        <end position="193"/>
    </location>
    <ligand>
        <name>GTP</name>
        <dbReference type="ChEBI" id="CHEBI:37565"/>
    </ligand>
</feature>
<dbReference type="NCBIfam" id="TIGR00231">
    <property type="entry name" value="small_GTP"/>
    <property type="match status" value="1"/>
</dbReference>
<evidence type="ECO:0000256" key="7">
    <source>
        <dbReference type="ARBA" id="ARBA00022842"/>
    </source>
</evidence>
<dbReference type="GO" id="GO:0000287">
    <property type="term" value="F:magnesium ion binding"/>
    <property type="evidence" value="ECO:0007669"/>
    <property type="project" value="InterPro"/>
</dbReference>
<comment type="subunit">
    <text evidence="9">Monomer.</text>
</comment>
<dbReference type="Gene3D" id="3.30.300.350">
    <property type="entry name" value="GTP-binding protein OBG, C-terminal domain"/>
    <property type="match status" value="1"/>
</dbReference>
<keyword evidence="8 9" id="KW-0342">GTP-binding</keyword>
<keyword evidence="4 9" id="KW-0479">Metal-binding</keyword>
<dbReference type="EMBL" id="CP053096">
    <property type="protein sequence ID" value="QJR43362.1"/>
    <property type="molecule type" value="Genomic_DNA"/>
</dbReference>
<evidence type="ECO:0000256" key="2">
    <source>
        <dbReference type="ARBA" id="ARBA00007699"/>
    </source>
</evidence>
<dbReference type="GO" id="GO:0005737">
    <property type="term" value="C:cytoplasm"/>
    <property type="evidence" value="ECO:0007669"/>
    <property type="project" value="UniProtKB-SubCell"/>
</dbReference>
<dbReference type="FunFam" id="2.70.210.12:FF:000001">
    <property type="entry name" value="GTPase Obg"/>
    <property type="match status" value="1"/>
</dbReference>
<dbReference type="NCBIfam" id="NF008955">
    <property type="entry name" value="PRK12297.1"/>
    <property type="match status" value="1"/>
</dbReference>
<dbReference type="InterPro" id="IPR036346">
    <property type="entry name" value="GTP-bd_prot_GTP1/OBG_C_sf"/>
</dbReference>
<dbReference type="InterPro" id="IPR031167">
    <property type="entry name" value="G_OBG"/>
</dbReference>
<accession>A0A6M4JE59</accession>
<comment type="subcellular location">
    <subcellularLocation>
        <location evidence="9">Cytoplasm</location>
    </subcellularLocation>
</comment>
<dbReference type="NCBIfam" id="NF008956">
    <property type="entry name" value="PRK12299.1"/>
    <property type="match status" value="1"/>
</dbReference>
<feature type="binding site" evidence="9">
    <location>
        <begin position="279"/>
        <end position="282"/>
    </location>
    <ligand>
        <name>GTP</name>
        <dbReference type="ChEBI" id="CHEBI:37565"/>
    </ligand>
</feature>
<dbReference type="PROSITE" id="PS51710">
    <property type="entry name" value="G_OBG"/>
    <property type="match status" value="1"/>
</dbReference>
<dbReference type="PIRSF" id="PIRSF002401">
    <property type="entry name" value="GTP_bd_Obg/CgtA"/>
    <property type="match status" value="1"/>
</dbReference>
<comment type="function">
    <text evidence="9">An essential GTPase which binds GTP, GDP and possibly (p)ppGpp with moderate affinity, with high nucleotide exchange rates and a fairly low GTP hydrolysis rate. Plays a role in control of the cell cycle, stress response, ribosome biogenesis and in those bacteria that undergo differentiation, in morphogenesis control.</text>
</comment>
<comment type="cofactor">
    <cofactor evidence="1 9">
        <name>Mg(2+)</name>
        <dbReference type="ChEBI" id="CHEBI:18420"/>
    </cofactor>
</comment>
<dbReference type="RefSeq" id="WP_171111024.1">
    <property type="nucleotide sequence ID" value="NZ_CP053096.1"/>
</dbReference>
<dbReference type="PANTHER" id="PTHR11702">
    <property type="entry name" value="DEVELOPMENTALLY REGULATED GTP-BINDING PROTEIN-RELATED"/>
    <property type="match status" value="1"/>
</dbReference>
<organism evidence="10 11">
    <name type="scientific">Mycoplasma miroungigenitalium</name>
    <dbReference type="NCBI Taxonomy" id="754515"/>
    <lineage>
        <taxon>Bacteria</taxon>
        <taxon>Bacillati</taxon>
        <taxon>Mycoplasmatota</taxon>
        <taxon>Mollicutes</taxon>
        <taxon>Mycoplasmataceae</taxon>
        <taxon>Mycoplasma</taxon>
    </lineage>
</organism>
<feature type="binding site" evidence="9">
    <location>
        <begin position="306"/>
        <end position="308"/>
    </location>
    <ligand>
        <name>GTP</name>
        <dbReference type="ChEBI" id="CHEBI:37565"/>
    </ligand>
</feature>
<dbReference type="KEGG" id="mmir:HLA87_00935"/>
<dbReference type="PROSITE" id="PS00905">
    <property type="entry name" value="GTP1_OBG"/>
    <property type="match status" value="1"/>
</dbReference>
<keyword evidence="3 9" id="KW-0963">Cytoplasm</keyword>
<dbReference type="AlphaFoldDB" id="A0A6M4JE59"/>
<evidence type="ECO:0000256" key="8">
    <source>
        <dbReference type="ARBA" id="ARBA00023134"/>
    </source>
</evidence>
<evidence type="ECO:0000256" key="4">
    <source>
        <dbReference type="ARBA" id="ARBA00022723"/>
    </source>
</evidence>